<dbReference type="Proteomes" id="UP000231878">
    <property type="component" value="Unassembled WGS sequence"/>
</dbReference>
<gene>
    <name evidence="1" type="ORF">CWD88_01020</name>
</gene>
<dbReference type="AlphaFoldDB" id="A0AAX0UGN3"/>
<evidence type="ECO:0000313" key="2">
    <source>
        <dbReference type="Proteomes" id="UP000231878"/>
    </source>
</evidence>
<sequence length="42" mass="4778">MGRAIGSAPIMLQKSPPFDRRRAFRMGCAARVFFAFERGMRS</sequence>
<comment type="caution">
    <text evidence="1">The sequence shown here is derived from an EMBL/GenBank/DDBJ whole genome shotgun (WGS) entry which is preliminary data.</text>
</comment>
<reference evidence="1 2" key="1">
    <citation type="submission" date="2017-11" db="EMBL/GenBank/DDBJ databases">
        <title>Molecular characterization of Burkholderia pseudomallei and closely related isolates from Vietnam.</title>
        <authorList>
            <person name="Ustinov D.V."/>
            <person name="Antonov A.S."/>
            <person name="Avdusheva E.F."/>
            <person name="Shpak I.M."/>
            <person name="Zakharova I.B."/>
            <person name="Thi L.A."/>
            <person name="Teteryatnikova N."/>
            <person name="Lopasteyskaya Y.A."/>
            <person name="Kuzyutina J.A."/>
            <person name="Ngo T.N."/>
            <person name="Victorov D.V."/>
        </authorList>
    </citation>
    <scope>NUCLEOTIDE SEQUENCE [LARGE SCALE GENOMIC DNA]</scope>
    <source>
        <strain evidence="1 2">V1512</strain>
    </source>
</reference>
<dbReference type="EMBL" id="PHRB01000001">
    <property type="protein sequence ID" value="PJO67905.1"/>
    <property type="molecule type" value="Genomic_DNA"/>
</dbReference>
<protein>
    <submittedName>
        <fullName evidence="1">Multidrug transporter</fullName>
    </submittedName>
</protein>
<evidence type="ECO:0000313" key="1">
    <source>
        <dbReference type="EMBL" id="PJO67905.1"/>
    </source>
</evidence>
<accession>A0AAX0UGN3</accession>
<proteinExistence type="predicted"/>
<name>A0AAX0UGN3_BURPE</name>
<organism evidence="1 2">
    <name type="scientific">Burkholderia pseudomallei</name>
    <name type="common">Pseudomonas pseudomallei</name>
    <dbReference type="NCBI Taxonomy" id="28450"/>
    <lineage>
        <taxon>Bacteria</taxon>
        <taxon>Pseudomonadati</taxon>
        <taxon>Pseudomonadota</taxon>
        <taxon>Betaproteobacteria</taxon>
        <taxon>Burkholderiales</taxon>
        <taxon>Burkholderiaceae</taxon>
        <taxon>Burkholderia</taxon>
        <taxon>pseudomallei group</taxon>
    </lineage>
</organism>